<feature type="domain" description="Nephrocystin 3-like N-terminal" evidence="2">
    <location>
        <begin position="3"/>
        <end position="149"/>
    </location>
</feature>
<dbReference type="Gene3D" id="3.40.50.300">
    <property type="entry name" value="P-loop containing nucleotide triphosphate hydrolases"/>
    <property type="match status" value="1"/>
</dbReference>
<evidence type="ECO:0000256" key="1">
    <source>
        <dbReference type="ARBA" id="ARBA00022737"/>
    </source>
</evidence>
<evidence type="ECO:0000259" key="2">
    <source>
        <dbReference type="Pfam" id="PF24883"/>
    </source>
</evidence>
<proteinExistence type="predicted"/>
<protein>
    <recommendedName>
        <fullName evidence="2">Nephrocystin 3-like N-terminal domain-containing protein</fullName>
    </recommendedName>
</protein>
<gene>
    <name evidence="3" type="ORF">PG996_008415</name>
</gene>
<dbReference type="PANTHER" id="PTHR10039">
    <property type="entry name" value="AMELOGENIN"/>
    <property type="match status" value="1"/>
</dbReference>
<dbReference type="Pfam" id="PF24883">
    <property type="entry name" value="NPHP3_N"/>
    <property type="match status" value="1"/>
</dbReference>
<sequence length="244" mass="28119">METSAILWVSAYPGCGKSALAKYFVDEVLSSNATKKTCYFFFKDDFDDQKSPETALCCILHQLFVQRPALLLERFLDKVSDHVDQFFSSFNELWHMLIEATSQDNGGEIVVILDALDECVEYERLTAALTQLYDKDRGASSLKFLVTSRPYPKIGQELQHLKESQPSIHLDGDNRELNNKIAREINIVIKRRVRELGQRHKLQSEERTYLWIRLVFAAMEDAILFSKADMRAKIHEMPHTVEDA</sequence>
<evidence type="ECO:0000313" key="4">
    <source>
        <dbReference type="Proteomes" id="UP001446871"/>
    </source>
</evidence>
<name>A0ABR1UXU8_9PEZI</name>
<keyword evidence="4" id="KW-1185">Reference proteome</keyword>
<dbReference type="InterPro" id="IPR056884">
    <property type="entry name" value="NPHP3-like_N"/>
</dbReference>
<dbReference type="EMBL" id="JAQQWM010000005">
    <property type="protein sequence ID" value="KAK8063763.1"/>
    <property type="molecule type" value="Genomic_DNA"/>
</dbReference>
<comment type="caution">
    <text evidence="3">The sequence shown here is derived from an EMBL/GenBank/DDBJ whole genome shotgun (WGS) entry which is preliminary data.</text>
</comment>
<evidence type="ECO:0000313" key="3">
    <source>
        <dbReference type="EMBL" id="KAK8063763.1"/>
    </source>
</evidence>
<dbReference type="InterPro" id="IPR027417">
    <property type="entry name" value="P-loop_NTPase"/>
</dbReference>
<keyword evidence="1" id="KW-0677">Repeat</keyword>
<dbReference type="Proteomes" id="UP001446871">
    <property type="component" value="Unassembled WGS sequence"/>
</dbReference>
<organism evidence="3 4">
    <name type="scientific">Apiospora saccharicola</name>
    <dbReference type="NCBI Taxonomy" id="335842"/>
    <lineage>
        <taxon>Eukaryota</taxon>
        <taxon>Fungi</taxon>
        <taxon>Dikarya</taxon>
        <taxon>Ascomycota</taxon>
        <taxon>Pezizomycotina</taxon>
        <taxon>Sordariomycetes</taxon>
        <taxon>Xylariomycetidae</taxon>
        <taxon>Amphisphaeriales</taxon>
        <taxon>Apiosporaceae</taxon>
        <taxon>Apiospora</taxon>
    </lineage>
</organism>
<dbReference type="SUPFAM" id="SSF52540">
    <property type="entry name" value="P-loop containing nucleoside triphosphate hydrolases"/>
    <property type="match status" value="1"/>
</dbReference>
<reference evidence="3 4" key="1">
    <citation type="submission" date="2023-01" db="EMBL/GenBank/DDBJ databases">
        <title>Analysis of 21 Apiospora genomes using comparative genomics revels a genus with tremendous synthesis potential of carbohydrate active enzymes and secondary metabolites.</title>
        <authorList>
            <person name="Sorensen T."/>
        </authorList>
    </citation>
    <scope>NUCLEOTIDE SEQUENCE [LARGE SCALE GENOMIC DNA]</scope>
    <source>
        <strain evidence="3 4">CBS 83171</strain>
    </source>
</reference>
<accession>A0ABR1UXU8</accession>